<evidence type="ECO:0000313" key="2">
    <source>
        <dbReference type="Proteomes" id="UP001060215"/>
    </source>
</evidence>
<gene>
    <name evidence="1" type="ORF">LOK49_LG08G00032</name>
</gene>
<organism evidence="1 2">
    <name type="scientific">Camellia lanceoleosa</name>
    <dbReference type="NCBI Taxonomy" id="1840588"/>
    <lineage>
        <taxon>Eukaryota</taxon>
        <taxon>Viridiplantae</taxon>
        <taxon>Streptophyta</taxon>
        <taxon>Embryophyta</taxon>
        <taxon>Tracheophyta</taxon>
        <taxon>Spermatophyta</taxon>
        <taxon>Magnoliopsida</taxon>
        <taxon>eudicotyledons</taxon>
        <taxon>Gunneridae</taxon>
        <taxon>Pentapetalae</taxon>
        <taxon>asterids</taxon>
        <taxon>Ericales</taxon>
        <taxon>Theaceae</taxon>
        <taxon>Camellia</taxon>
    </lineage>
</organism>
<dbReference type="EMBL" id="CM045766">
    <property type="protein sequence ID" value="KAI8004834.1"/>
    <property type="molecule type" value="Genomic_DNA"/>
</dbReference>
<evidence type="ECO:0000313" key="1">
    <source>
        <dbReference type="EMBL" id="KAI8004834.1"/>
    </source>
</evidence>
<protein>
    <submittedName>
        <fullName evidence="1">Uncharacterized protein</fullName>
    </submittedName>
</protein>
<sequence>MVVKTNQAFFASGGAIGPSVAEGVASSVIFEGFEVFLVKADASANSSLCALFVGGDETKSGALSWNSGVLMAYSLCIAMTVNLNLHSTKDFEWVCTKLDKVVISVA</sequence>
<comment type="caution">
    <text evidence="1">The sequence shown here is derived from an EMBL/GenBank/DDBJ whole genome shotgun (WGS) entry which is preliminary data.</text>
</comment>
<accession>A0ACC0GVX5</accession>
<reference evidence="1 2" key="1">
    <citation type="journal article" date="2022" name="Plant J.">
        <title>Chromosome-level genome of Camellia lanceoleosa provides a valuable resource for understanding genome evolution and self-incompatibility.</title>
        <authorList>
            <person name="Gong W."/>
            <person name="Xiao S."/>
            <person name="Wang L."/>
            <person name="Liao Z."/>
            <person name="Chang Y."/>
            <person name="Mo W."/>
            <person name="Hu G."/>
            <person name="Li W."/>
            <person name="Zhao G."/>
            <person name="Zhu H."/>
            <person name="Hu X."/>
            <person name="Ji K."/>
            <person name="Xiang X."/>
            <person name="Song Q."/>
            <person name="Yuan D."/>
            <person name="Jin S."/>
            <person name="Zhang L."/>
        </authorList>
    </citation>
    <scope>NUCLEOTIDE SEQUENCE [LARGE SCALE GENOMIC DNA]</scope>
    <source>
        <strain evidence="1">SQ_2022a</strain>
    </source>
</reference>
<name>A0ACC0GVX5_9ERIC</name>
<proteinExistence type="predicted"/>
<keyword evidence="2" id="KW-1185">Reference proteome</keyword>
<dbReference type="Proteomes" id="UP001060215">
    <property type="component" value="Chromosome 9"/>
</dbReference>